<dbReference type="EMBL" id="HG810768">
    <property type="protein sequence ID" value="CDO63699.1"/>
    <property type="molecule type" value="Genomic_DNA"/>
</dbReference>
<dbReference type="PANTHER" id="PTHR10933">
    <property type="entry name" value="IMMUNOGLOBULIN-BINDING PROTEIN 1"/>
    <property type="match status" value="1"/>
</dbReference>
<feature type="compositionally biased region" description="Polar residues" evidence="1">
    <location>
        <begin position="375"/>
        <end position="387"/>
    </location>
</feature>
<dbReference type="PANTHER" id="PTHR10933:SF9">
    <property type="entry name" value="IMMUNOGLOBULIN-BINDING PROTEIN 1"/>
    <property type="match status" value="1"/>
</dbReference>
<reference evidence="2" key="2">
    <citation type="submission" date="2014-05" db="EMBL/GenBank/DDBJ databases">
        <title>The genome sequences of chimpanzee malaria parasites reveal the path to human adaptation.</title>
        <authorList>
            <person name="Otto T.D."/>
            <person name="Rayner J.C."/>
            <person name="Boehme U."/>
            <person name="Pain A."/>
            <person name="Spottiswoode N."/>
            <person name="Sanders M."/>
            <person name="Quail M."/>
            <person name="Ollomo B."/>
            <person name="Renaud F."/>
            <person name="Thomas A.W."/>
            <person name="Prugnolle F."/>
            <person name="Conway D.J."/>
            <person name="Newbold C."/>
            <person name="Berriman M."/>
        </authorList>
    </citation>
    <scope>NUCLEOTIDE SEQUENCE [LARGE SCALE GENOMIC DNA]</scope>
    <source>
        <strain evidence="2">CDC</strain>
    </source>
</reference>
<protein>
    <submittedName>
        <fullName evidence="2">Type 2A phosphatase-associated protein 42, putative</fullName>
    </submittedName>
</protein>
<evidence type="ECO:0000256" key="1">
    <source>
        <dbReference type="SAM" id="MobiDB-lite"/>
    </source>
</evidence>
<evidence type="ECO:0000313" key="2">
    <source>
        <dbReference type="EMBL" id="CDO63699.1"/>
    </source>
</evidence>
<dbReference type="Gene3D" id="1.25.40.540">
    <property type="entry name" value="TAP42-like family"/>
    <property type="match status" value="1"/>
</dbReference>
<dbReference type="GO" id="GO:0009966">
    <property type="term" value="P:regulation of signal transduction"/>
    <property type="evidence" value="ECO:0007669"/>
    <property type="project" value="InterPro"/>
</dbReference>
<name>A0A060RR29_PLARE</name>
<feature type="region of interest" description="Disordered" evidence="1">
    <location>
        <begin position="375"/>
        <end position="441"/>
    </location>
</feature>
<gene>
    <name evidence="2" type="primary">TAP42</name>
    <name evidence="2" type="ORF">PRCDC_0721400</name>
</gene>
<evidence type="ECO:0000313" key="3">
    <source>
        <dbReference type="Proteomes" id="UP000027581"/>
    </source>
</evidence>
<keyword evidence="3" id="KW-1185">Reference proteome</keyword>
<accession>A0A060RR29</accession>
<dbReference type="Pfam" id="PF04177">
    <property type="entry name" value="TAP42"/>
    <property type="match status" value="1"/>
</dbReference>
<dbReference type="InterPro" id="IPR007304">
    <property type="entry name" value="TAP46-like"/>
</dbReference>
<sequence length="441" mass="53022">MNVNEILSIYDSLYSIFDKYIINNNKDGISNYYSIFFKKEFVEFLKYDANIKIVSNKKVIKNKDEIIDELLYAFKTMGSYINKSDLFSKNEEIEDINTKYIKLLLIPFILGSLCYETLNINIRYERLKDAILYYNEFLRLINMFKIIDIDDYLYEEEGTQTNPTNRRNIKIKRAKDEHKFELMYNDIFQKFNDQYNKRKIKDVQQNISNNTYDIYDDIDDEEIRKMYISLIKHKCMQTLNTIDLIHTELPLLKMRNDKQQEQRNKDEENKENKENKENSNSNNSNSNNSYSNNSYSNNSYSNRNNNYYNHSSNEIKNESIKKPWFFTIKKNMKPSDITELRNYYKDLVFKPFHNLPTISLEECAQMEMQYSLKGTNDNDINNTQGFGNQNEEKELLRNEKNDDYYKEDLKKEDEKDLHDREWDDWKDLHPKGIGNKNKNIG</sequence>
<organism evidence="2 3">
    <name type="scientific">Plasmodium reichenowi</name>
    <dbReference type="NCBI Taxonomy" id="5854"/>
    <lineage>
        <taxon>Eukaryota</taxon>
        <taxon>Sar</taxon>
        <taxon>Alveolata</taxon>
        <taxon>Apicomplexa</taxon>
        <taxon>Aconoidasida</taxon>
        <taxon>Haemosporida</taxon>
        <taxon>Plasmodiidae</taxon>
        <taxon>Plasmodium</taxon>
        <taxon>Plasmodium (Laverania)</taxon>
    </lineage>
</organism>
<feature type="compositionally biased region" description="Basic and acidic residues" evidence="1">
    <location>
        <begin position="390"/>
        <end position="430"/>
    </location>
</feature>
<dbReference type="GO" id="GO:0005829">
    <property type="term" value="C:cytosol"/>
    <property type="evidence" value="ECO:0007669"/>
    <property type="project" value="TreeGrafter"/>
</dbReference>
<dbReference type="VEuPathDB" id="PlasmoDB:PRG01_0723100"/>
<dbReference type="Proteomes" id="UP000027581">
    <property type="component" value="Unassembled WGS sequence"/>
</dbReference>
<dbReference type="GO" id="GO:0035303">
    <property type="term" value="P:regulation of dephosphorylation"/>
    <property type="evidence" value="ECO:0007669"/>
    <property type="project" value="TreeGrafter"/>
</dbReference>
<feature type="compositionally biased region" description="Basic and acidic residues" evidence="1">
    <location>
        <begin position="255"/>
        <end position="277"/>
    </location>
</feature>
<reference evidence="2" key="1">
    <citation type="submission" date="2014-01" db="EMBL/GenBank/DDBJ databases">
        <authorList>
            <person name="Aslett M."/>
        </authorList>
    </citation>
    <scope>NUCLEOTIDE SEQUENCE</scope>
    <source>
        <strain evidence="2">CDC</strain>
    </source>
</reference>
<dbReference type="PhylomeDB" id="A0A060RR29"/>
<feature type="compositionally biased region" description="Low complexity" evidence="1">
    <location>
        <begin position="278"/>
        <end position="310"/>
    </location>
</feature>
<dbReference type="InterPro" id="IPR038511">
    <property type="entry name" value="TAP42/TAP46-like_sf"/>
</dbReference>
<dbReference type="GO" id="GO:0051721">
    <property type="term" value="F:protein phosphatase 2A binding"/>
    <property type="evidence" value="ECO:0007669"/>
    <property type="project" value="TreeGrafter"/>
</dbReference>
<feature type="region of interest" description="Disordered" evidence="1">
    <location>
        <begin position="255"/>
        <end position="310"/>
    </location>
</feature>
<dbReference type="AlphaFoldDB" id="A0A060RR29"/>
<proteinExistence type="predicted"/>
<dbReference type="FunFam" id="1.25.40.540:FF:000004">
    <property type="entry name" value="Type 2A phosphatase-associated protein 42,putative"/>
    <property type="match status" value="1"/>
</dbReference>
<dbReference type="VEuPathDB" id="PlasmoDB:PRCDC_0721400"/>